<keyword evidence="1" id="KW-1133">Transmembrane helix</keyword>
<evidence type="ECO:0000256" key="1">
    <source>
        <dbReference type="SAM" id="Phobius"/>
    </source>
</evidence>
<evidence type="ECO:0000313" key="2">
    <source>
        <dbReference type="EMBL" id="EGC19398.1"/>
    </source>
</evidence>
<accession>F0F8M1</accession>
<name>F0F8M1_9BACT</name>
<keyword evidence="1" id="KW-0472">Membrane</keyword>
<keyword evidence="3" id="KW-1185">Reference proteome</keyword>
<sequence>MPLERKHFLTCLQFILFFMFAALRLGGISDIFKCFENFVYQALGFLAGIYAVEAIYRVSLSLFYLKSIIFAITKRQNV</sequence>
<dbReference type="EMBL" id="AEWX01000027">
    <property type="protein sequence ID" value="EGC19398.1"/>
    <property type="molecule type" value="Genomic_DNA"/>
</dbReference>
<dbReference type="AlphaFoldDB" id="F0F8M1"/>
<comment type="caution">
    <text evidence="2">The sequence shown here is derived from an EMBL/GenBank/DDBJ whole genome shotgun (WGS) entry which is preliminary data.</text>
</comment>
<dbReference type="STRING" id="888743.HMPREF9141_1938"/>
<dbReference type="HOGENOM" id="CLU_2619085_0_0_10"/>
<organism evidence="2 3">
    <name type="scientific">Prevotella multiformis DSM 16608</name>
    <dbReference type="NCBI Taxonomy" id="888743"/>
    <lineage>
        <taxon>Bacteria</taxon>
        <taxon>Pseudomonadati</taxon>
        <taxon>Bacteroidota</taxon>
        <taxon>Bacteroidia</taxon>
        <taxon>Bacteroidales</taxon>
        <taxon>Prevotellaceae</taxon>
        <taxon>Prevotella</taxon>
    </lineage>
</organism>
<gene>
    <name evidence="2" type="ORF">HMPREF9141_1938</name>
</gene>
<proteinExistence type="predicted"/>
<protein>
    <submittedName>
        <fullName evidence="2">Uncharacterized protein</fullName>
    </submittedName>
</protein>
<feature type="transmembrane region" description="Helical" evidence="1">
    <location>
        <begin position="42"/>
        <end position="65"/>
    </location>
</feature>
<reference evidence="2 3" key="1">
    <citation type="submission" date="2011-01" db="EMBL/GenBank/DDBJ databases">
        <authorList>
            <person name="Muzny D."/>
            <person name="Qin X."/>
            <person name="Deng J."/>
            <person name="Jiang H."/>
            <person name="Liu Y."/>
            <person name="Qu J."/>
            <person name="Song X.-Z."/>
            <person name="Zhang L."/>
            <person name="Thornton R."/>
            <person name="Coyle M."/>
            <person name="Francisco L."/>
            <person name="Jackson L."/>
            <person name="Javaid M."/>
            <person name="Korchina V."/>
            <person name="Kovar C."/>
            <person name="Mata R."/>
            <person name="Mathew T."/>
            <person name="Ngo R."/>
            <person name="Nguyen L."/>
            <person name="Nguyen N."/>
            <person name="Okwuonu G."/>
            <person name="Ongeri F."/>
            <person name="Pham C."/>
            <person name="Simmons D."/>
            <person name="Wilczek-Boney K."/>
            <person name="Hale W."/>
            <person name="Jakkamsetti A."/>
            <person name="Pham P."/>
            <person name="Ruth R."/>
            <person name="San Lucas F."/>
            <person name="Warren J."/>
            <person name="Zhang J."/>
            <person name="Zhao Z."/>
            <person name="Zhou C."/>
            <person name="Zhu D."/>
            <person name="Lee S."/>
            <person name="Bess C."/>
            <person name="Blankenburg K."/>
            <person name="Forbes L."/>
            <person name="Fu Q."/>
            <person name="Gubbala S."/>
            <person name="Hirani K."/>
            <person name="Jayaseelan J.C."/>
            <person name="Lara F."/>
            <person name="Munidasa M."/>
            <person name="Palculict T."/>
            <person name="Patil S."/>
            <person name="Pu L.-L."/>
            <person name="Saada N."/>
            <person name="Tang L."/>
            <person name="Weissenberger G."/>
            <person name="Zhu Y."/>
            <person name="Hemphill L."/>
            <person name="Shang Y."/>
            <person name="Youmans B."/>
            <person name="Ayvaz T."/>
            <person name="Ross M."/>
            <person name="Santibanez J."/>
            <person name="Aqrawi P."/>
            <person name="Gross S."/>
            <person name="Joshi V."/>
            <person name="Fowler G."/>
            <person name="Nazareth L."/>
            <person name="Reid J."/>
            <person name="Worley K."/>
            <person name="Petrosino J."/>
            <person name="Highlander S."/>
            <person name="Gibbs R."/>
        </authorList>
    </citation>
    <scope>NUCLEOTIDE SEQUENCE [LARGE SCALE GENOMIC DNA]</scope>
    <source>
        <strain evidence="2 3">DSM 16608</strain>
    </source>
</reference>
<keyword evidence="1" id="KW-0812">Transmembrane</keyword>
<dbReference type="Proteomes" id="UP000005697">
    <property type="component" value="Unassembled WGS sequence"/>
</dbReference>
<evidence type="ECO:0000313" key="3">
    <source>
        <dbReference type="Proteomes" id="UP000005697"/>
    </source>
</evidence>